<dbReference type="Proteomes" id="UP000887565">
    <property type="component" value="Unplaced"/>
</dbReference>
<organism evidence="1 2">
    <name type="scientific">Romanomermis culicivorax</name>
    <name type="common">Nematode worm</name>
    <dbReference type="NCBI Taxonomy" id="13658"/>
    <lineage>
        <taxon>Eukaryota</taxon>
        <taxon>Metazoa</taxon>
        <taxon>Ecdysozoa</taxon>
        <taxon>Nematoda</taxon>
        <taxon>Enoplea</taxon>
        <taxon>Dorylaimia</taxon>
        <taxon>Mermithida</taxon>
        <taxon>Mermithoidea</taxon>
        <taxon>Mermithidae</taxon>
        <taxon>Romanomermis</taxon>
    </lineage>
</organism>
<dbReference type="WBParaSite" id="nRc.2.0.1.t04825-RA">
    <property type="protein sequence ID" value="nRc.2.0.1.t04825-RA"/>
    <property type="gene ID" value="nRc.2.0.1.g04825"/>
</dbReference>
<accession>A0A915HTV7</accession>
<keyword evidence="1" id="KW-1185">Reference proteome</keyword>
<evidence type="ECO:0000313" key="2">
    <source>
        <dbReference type="WBParaSite" id="nRc.2.0.1.t04825-RA"/>
    </source>
</evidence>
<name>A0A915HTV7_ROMCU</name>
<reference evidence="2" key="1">
    <citation type="submission" date="2022-11" db="UniProtKB">
        <authorList>
            <consortium name="WormBaseParasite"/>
        </authorList>
    </citation>
    <scope>IDENTIFICATION</scope>
</reference>
<proteinExistence type="predicted"/>
<evidence type="ECO:0000313" key="1">
    <source>
        <dbReference type="Proteomes" id="UP000887565"/>
    </source>
</evidence>
<protein>
    <submittedName>
        <fullName evidence="2">Uncharacterized protein</fullName>
    </submittedName>
</protein>
<sequence length="93" mass="10727">MISNIVVKPTFLIFGIYAPGSWEERAVESPKRVTGKRRSQRTIFIERCNNSQNILKESRVSQLSFPRGQLGVSRASMEWFAPHPYEKLLLFLS</sequence>
<dbReference type="AlphaFoldDB" id="A0A915HTV7"/>